<dbReference type="Pfam" id="PF00596">
    <property type="entry name" value="Aldolase_II"/>
    <property type="match status" value="1"/>
</dbReference>
<dbReference type="InterPro" id="IPR036409">
    <property type="entry name" value="Aldolase_II/adducin_N_sf"/>
</dbReference>
<dbReference type="GO" id="GO:0005829">
    <property type="term" value="C:cytosol"/>
    <property type="evidence" value="ECO:0007669"/>
    <property type="project" value="TreeGrafter"/>
</dbReference>
<name>A0A9D1HZ39_9ACTN</name>
<evidence type="ECO:0000256" key="2">
    <source>
        <dbReference type="ARBA" id="ARBA00023239"/>
    </source>
</evidence>
<keyword evidence="2" id="KW-0456">Lyase</keyword>
<reference evidence="4" key="2">
    <citation type="journal article" date="2021" name="PeerJ">
        <title>Extensive microbial diversity within the chicken gut microbiome revealed by metagenomics and culture.</title>
        <authorList>
            <person name="Gilroy R."/>
            <person name="Ravi A."/>
            <person name="Getino M."/>
            <person name="Pursley I."/>
            <person name="Horton D.L."/>
            <person name="Alikhan N.F."/>
            <person name="Baker D."/>
            <person name="Gharbi K."/>
            <person name="Hall N."/>
            <person name="Watson M."/>
            <person name="Adriaenssens E.M."/>
            <person name="Foster-Nyarko E."/>
            <person name="Jarju S."/>
            <person name="Secka A."/>
            <person name="Antonio M."/>
            <person name="Oren A."/>
            <person name="Chaudhuri R.R."/>
            <person name="La Ragione R."/>
            <person name="Hildebrand F."/>
            <person name="Pallen M.J."/>
        </authorList>
    </citation>
    <scope>NUCLEOTIDE SEQUENCE</scope>
    <source>
        <strain evidence="4">ChiHjej12B11-29160</strain>
    </source>
</reference>
<dbReference type="Proteomes" id="UP000824078">
    <property type="component" value="Unassembled WGS sequence"/>
</dbReference>
<gene>
    <name evidence="4" type="ORF">IAD17_07475</name>
</gene>
<keyword evidence="1" id="KW-0479">Metal-binding</keyword>
<evidence type="ECO:0000256" key="1">
    <source>
        <dbReference type="ARBA" id="ARBA00022723"/>
    </source>
</evidence>
<dbReference type="PANTHER" id="PTHR22789">
    <property type="entry name" value="FUCULOSE PHOSPHATE ALDOLASE"/>
    <property type="match status" value="1"/>
</dbReference>
<protein>
    <submittedName>
        <fullName evidence="4">Class II aldolase/adducin family protein</fullName>
    </submittedName>
</protein>
<sequence length="219" mass="24527">MSERQDAYRIKLYQDEVARCVHRLFDEGHMATDKLADVSVRDPESGIVVTSLKPGFIGVREPDDYHGTDMAVVDMDGNLVYNHVPPNDNIDMHLAIYKARPDITAIIHAYPTYIGMFARAKKPLPVVFVEQCYTMPDMDIEGGAGFSNDVVTTDPSNTQEYYDEVIEKFHGSPFVMLHGNGCVSVADNVDNALNYLAWMEEVAQKIYRASLIGEVKFIG</sequence>
<dbReference type="PANTHER" id="PTHR22789:SF0">
    <property type="entry name" value="3-OXO-TETRONATE 4-PHOSPHATE DECARBOXYLASE-RELATED"/>
    <property type="match status" value="1"/>
</dbReference>
<dbReference type="EMBL" id="DVMQ01000018">
    <property type="protein sequence ID" value="HIU24747.1"/>
    <property type="molecule type" value="Genomic_DNA"/>
</dbReference>
<dbReference type="AlphaFoldDB" id="A0A9D1HZ39"/>
<accession>A0A9D1HZ39</accession>
<proteinExistence type="predicted"/>
<dbReference type="GO" id="GO:0016832">
    <property type="term" value="F:aldehyde-lyase activity"/>
    <property type="evidence" value="ECO:0007669"/>
    <property type="project" value="TreeGrafter"/>
</dbReference>
<comment type="caution">
    <text evidence="4">The sequence shown here is derived from an EMBL/GenBank/DDBJ whole genome shotgun (WGS) entry which is preliminary data.</text>
</comment>
<dbReference type="Gene3D" id="3.40.225.10">
    <property type="entry name" value="Class II aldolase/adducin N-terminal domain"/>
    <property type="match status" value="1"/>
</dbReference>
<evidence type="ECO:0000313" key="5">
    <source>
        <dbReference type="Proteomes" id="UP000824078"/>
    </source>
</evidence>
<dbReference type="SMART" id="SM01007">
    <property type="entry name" value="Aldolase_II"/>
    <property type="match status" value="1"/>
</dbReference>
<dbReference type="SUPFAM" id="SSF53639">
    <property type="entry name" value="AraD/HMP-PK domain-like"/>
    <property type="match status" value="1"/>
</dbReference>
<evidence type="ECO:0000313" key="4">
    <source>
        <dbReference type="EMBL" id="HIU24747.1"/>
    </source>
</evidence>
<reference evidence="4" key="1">
    <citation type="submission" date="2020-10" db="EMBL/GenBank/DDBJ databases">
        <authorList>
            <person name="Gilroy R."/>
        </authorList>
    </citation>
    <scope>NUCLEOTIDE SEQUENCE</scope>
    <source>
        <strain evidence="4">ChiHjej12B11-29160</strain>
    </source>
</reference>
<dbReference type="InterPro" id="IPR001303">
    <property type="entry name" value="Aldolase_II/adducin_N"/>
</dbReference>
<feature type="domain" description="Class II aldolase/adducin N-terminal" evidence="3">
    <location>
        <begin position="15"/>
        <end position="207"/>
    </location>
</feature>
<dbReference type="GO" id="GO:0019323">
    <property type="term" value="P:pentose catabolic process"/>
    <property type="evidence" value="ECO:0007669"/>
    <property type="project" value="TreeGrafter"/>
</dbReference>
<dbReference type="GO" id="GO:0046872">
    <property type="term" value="F:metal ion binding"/>
    <property type="evidence" value="ECO:0007669"/>
    <property type="project" value="UniProtKB-KW"/>
</dbReference>
<organism evidence="4 5">
    <name type="scientific">Candidatus Coprovicinus avistercoris</name>
    <dbReference type="NCBI Taxonomy" id="2840754"/>
    <lineage>
        <taxon>Bacteria</taxon>
        <taxon>Bacillati</taxon>
        <taxon>Actinomycetota</taxon>
        <taxon>Coriobacteriia</taxon>
        <taxon>Coriobacteriales</taxon>
        <taxon>Coriobacteriaceae</taxon>
        <taxon>Coriobacteriaceae incertae sedis</taxon>
        <taxon>Candidatus Coprovicinus</taxon>
    </lineage>
</organism>
<dbReference type="InterPro" id="IPR050197">
    <property type="entry name" value="Aldolase_class_II_sugar_metab"/>
</dbReference>
<evidence type="ECO:0000259" key="3">
    <source>
        <dbReference type="SMART" id="SM01007"/>
    </source>
</evidence>